<gene>
    <name evidence="1" type="ORF">ACFQMK_07885</name>
</gene>
<evidence type="ECO:0000313" key="2">
    <source>
        <dbReference type="Proteomes" id="UP001596390"/>
    </source>
</evidence>
<dbReference type="AlphaFoldDB" id="A0ABD5YC54"/>
<accession>A0ABD5YC54</accession>
<protein>
    <submittedName>
        <fullName evidence="1">MmgE/PrpD family protein</fullName>
    </submittedName>
</protein>
<organism evidence="1 2">
    <name type="scientific">Halorubrum yunnanense</name>
    <dbReference type="NCBI Taxonomy" id="1526162"/>
    <lineage>
        <taxon>Archaea</taxon>
        <taxon>Methanobacteriati</taxon>
        <taxon>Methanobacteriota</taxon>
        <taxon>Stenosarchaea group</taxon>
        <taxon>Halobacteria</taxon>
        <taxon>Halobacteriales</taxon>
        <taxon>Haloferacaceae</taxon>
        <taxon>Halorubrum</taxon>
    </lineage>
</organism>
<dbReference type="Gene3D" id="1.10.4100.10">
    <property type="entry name" value="2-methylcitrate dehydratase PrpD"/>
    <property type="match status" value="1"/>
</dbReference>
<sequence length="132" mass="13267">MVTDRVVARCEVADGDRAGLSEHVFDWFAVTIGGAEHADSSPAVLDGIDRIAGPTPDPGTDASIDRFLAGVAAGYDVACTVGEAVGPDSHYDRGFHVTATCGTFGAVATAGVVRETSAAVGRSGGAEVTAQS</sequence>
<dbReference type="InterPro" id="IPR036148">
    <property type="entry name" value="MmgE/PrpD_sf"/>
</dbReference>
<name>A0ABD5YC54_9EURY</name>
<dbReference type="InterPro" id="IPR042183">
    <property type="entry name" value="MmgE/PrpD_sf_1"/>
</dbReference>
<evidence type="ECO:0000313" key="1">
    <source>
        <dbReference type="EMBL" id="MFC7186808.1"/>
    </source>
</evidence>
<proteinExistence type="predicted"/>
<dbReference type="EMBL" id="JBHSZZ010000030">
    <property type="protein sequence ID" value="MFC7186808.1"/>
    <property type="molecule type" value="Genomic_DNA"/>
</dbReference>
<comment type="caution">
    <text evidence="1">The sequence shown here is derived from an EMBL/GenBank/DDBJ whole genome shotgun (WGS) entry which is preliminary data.</text>
</comment>
<dbReference type="Proteomes" id="UP001596390">
    <property type="component" value="Unassembled WGS sequence"/>
</dbReference>
<reference evidence="1 2" key="1">
    <citation type="journal article" date="2019" name="Int. J. Syst. Evol. Microbiol.">
        <title>The Global Catalogue of Microorganisms (GCM) 10K type strain sequencing project: providing services to taxonomists for standard genome sequencing and annotation.</title>
        <authorList>
            <consortium name="The Broad Institute Genomics Platform"/>
            <consortium name="The Broad Institute Genome Sequencing Center for Infectious Disease"/>
            <person name="Wu L."/>
            <person name="Ma J."/>
        </authorList>
    </citation>
    <scope>NUCLEOTIDE SEQUENCE [LARGE SCALE GENOMIC DNA]</scope>
    <source>
        <strain evidence="1 2">Q85</strain>
    </source>
</reference>
<keyword evidence="2" id="KW-1185">Reference proteome</keyword>
<dbReference type="RefSeq" id="WP_267663800.1">
    <property type="nucleotide sequence ID" value="NZ_JAODIX010000030.1"/>
</dbReference>
<dbReference type="SUPFAM" id="SSF103378">
    <property type="entry name" value="2-methylcitrate dehydratase PrpD"/>
    <property type="match status" value="1"/>
</dbReference>